<feature type="domain" description="PBP" evidence="2">
    <location>
        <begin position="33"/>
        <end position="262"/>
    </location>
</feature>
<feature type="chain" id="PRO_5003087897" description="PBP domain-containing protein" evidence="1">
    <location>
        <begin position="22"/>
        <end position="284"/>
    </location>
</feature>
<evidence type="ECO:0000256" key="1">
    <source>
        <dbReference type="SAM" id="SignalP"/>
    </source>
</evidence>
<sequence>MVRISLFLLLAALLGVSGCHGDQVQDRDRVLTMSTTTSTEASGLLDHLLPEFKADTGITVRVMSKGTGAALRDGMDVNADVVMVHDVERENQFVEDGYGTKRYYVMYNDFIIVGPEEDPAGIEDAADIAEAMRLIADAGEPFVSRGDDSGTHGREKQLWEESGLEITGSSEPADGAGWYFSIGQGMGQALLFAEEKNGYVLADRGTYLQYKYGRDAQYDLEIVYEGGDMLENPYGVIPVNPEKHPHVKYDLAKEFAEWLVSERGQEVIGSYELLGSQLFIPDAK</sequence>
<dbReference type="InterPro" id="IPR024370">
    <property type="entry name" value="PBP_domain"/>
</dbReference>
<evidence type="ECO:0000313" key="3">
    <source>
        <dbReference type="EMBL" id="EFI34316.1"/>
    </source>
</evidence>
<dbReference type="PANTHER" id="PTHR37945:SF1">
    <property type="entry name" value="EXTRACELLULAR TUNGSTATE BINDING PROTEIN"/>
    <property type="match status" value="1"/>
</dbReference>
<accession>D6SNJ0</accession>
<evidence type="ECO:0000259" key="2">
    <source>
        <dbReference type="Pfam" id="PF12849"/>
    </source>
</evidence>
<dbReference type="Pfam" id="PF12849">
    <property type="entry name" value="PBP_like_2"/>
    <property type="match status" value="1"/>
</dbReference>
<feature type="signal peptide" evidence="1">
    <location>
        <begin position="1"/>
        <end position="21"/>
    </location>
</feature>
<protein>
    <recommendedName>
        <fullName evidence="2">PBP domain-containing protein</fullName>
    </recommendedName>
</protein>
<organism evidence="3 4">
    <name type="scientific">Desulfonatronospira thiodismutans ASO3-1</name>
    <dbReference type="NCBI Taxonomy" id="555779"/>
    <lineage>
        <taxon>Bacteria</taxon>
        <taxon>Pseudomonadati</taxon>
        <taxon>Thermodesulfobacteriota</taxon>
        <taxon>Desulfovibrionia</taxon>
        <taxon>Desulfovibrionales</taxon>
        <taxon>Desulfonatronovibrionaceae</taxon>
        <taxon>Desulfonatronospira</taxon>
    </lineage>
</organism>
<name>D6SNJ0_9BACT</name>
<keyword evidence="4" id="KW-1185">Reference proteome</keyword>
<dbReference type="OrthoDB" id="186379at2"/>
<dbReference type="Proteomes" id="UP000005496">
    <property type="component" value="Unassembled WGS sequence"/>
</dbReference>
<dbReference type="AlphaFoldDB" id="D6SNJ0"/>
<proteinExistence type="predicted"/>
<keyword evidence="1" id="KW-0732">Signal</keyword>
<dbReference type="eggNOG" id="COG2998">
    <property type="taxonomic scope" value="Bacteria"/>
</dbReference>
<dbReference type="PANTHER" id="PTHR37945">
    <property type="entry name" value="EXTRACELLULAR TUNGSTATE BINDING PROTEIN"/>
    <property type="match status" value="1"/>
</dbReference>
<dbReference type="Gene3D" id="3.40.190.10">
    <property type="entry name" value="Periplasmic binding protein-like II"/>
    <property type="match status" value="2"/>
</dbReference>
<dbReference type="EMBL" id="ACJN02000002">
    <property type="protein sequence ID" value="EFI34316.1"/>
    <property type="molecule type" value="Genomic_DNA"/>
</dbReference>
<dbReference type="PROSITE" id="PS51257">
    <property type="entry name" value="PROKAR_LIPOPROTEIN"/>
    <property type="match status" value="1"/>
</dbReference>
<gene>
    <name evidence="3" type="ORF">Dthio_PD1667</name>
</gene>
<evidence type="ECO:0000313" key="4">
    <source>
        <dbReference type="Proteomes" id="UP000005496"/>
    </source>
</evidence>
<comment type="caution">
    <text evidence="3">The sequence shown here is derived from an EMBL/GenBank/DDBJ whole genome shotgun (WGS) entry which is preliminary data.</text>
</comment>
<dbReference type="InterPro" id="IPR052738">
    <property type="entry name" value="ABC-Tungstate_binding"/>
</dbReference>
<reference evidence="3" key="1">
    <citation type="submission" date="2010-05" db="EMBL/GenBank/DDBJ databases">
        <title>The draft genome of Desulfonatronospira thiodismutans ASO3-1.</title>
        <authorList>
            <consortium name="US DOE Joint Genome Institute (JGI-PGF)"/>
            <person name="Lucas S."/>
            <person name="Copeland A."/>
            <person name="Lapidus A."/>
            <person name="Cheng J.-F."/>
            <person name="Bruce D."/>
            <person name="Goodwin L."/>
            <person name="Pitluck S."/>
            <person name="Chertkov O."/>
            <person name="Brettin T."/>
            <person name="Detter J.C."/>
            <person name="Han C."/>
            <person name="Land M.L."/>
            <person name="Hauser L."/>
            <person name="Kyrpides N."/>
            <person name="Mikhailova N."/>
            <person name="Muyzer G."/>
            <person name="Woyke T."/>
        </authorList>
    </citation>
    <scope>NUCLEOTIDE SEQUENCE [LARGE SCALE GENOMIC DNA]</scope>
    <source>
        <strain evidence="3">ASO3-1</strain>
    </source>
</reference>
<dbReference type="SUPFAM" id="SSF53850">
    <property type="entry name" value="Periplasmic binding protein-like II"/>
    <property type="match status" value="1"/>
</dbReference>
<dbReference type="RefSeq" id="WP_008869644.1">
    <property type="nucleotide sequence ID" value="NZ_ACJN02000002.1"/>
</dbReference>